<dbReference type="EMBL" id="AP026731">
    <property type="protein sequence ID" value="BDQ63961.1"/>
    <property type="molecule type" value="Genomic_DNA"/>
</dbReference>
<reference evidence="1" key="1">
    <citation type="submission" date="2022-08" db="EMBL/GenBank/DDBJ databases">
        <title>Molecular epidemiological analysis of five strains of VanD-type vancomycin-resistant Enterococcus faecalis.</title>
        <authorList>
            <person name="Mimura K."/>
            <person name="Hashimoto Y."/>
            <person name="Tomita H."/>
        </authorList>
    </citation>
    <scope>NUCLEOTIDE SEQUENCE</scope>
    <source>
        <strain evidence="1">SVR2332</strain>
        <plasmid evidence="1">pSVR2332_phage</plasmid>
    </source>
</reference>
<gene>
    <name evidence="1" type="ORF">EfsSVR2332_40390</name>
</gene>
<dbReference type="Proteomes" id="UP001317613">
    <property type="component" value="Plasmid pSVR2332_phage"/>
</dbReference>
<evidence type="ECO:0000313" key="1">
    <source>
        <dbReference type="EMBL" id="BDQ63961.1"/>
    </source>
</evidence>
<organism evidence="1 2">
    <name type="scientific">Enterococcus faecalis</name>
    <name type="common">Streptococcus faecalis</name>
    <dbReference type="NCBI Taxonomy" id="1351"/>
    <lineage>
        <taxon>Bacteria</taxon>
        <taxon>Bacillati</taxon>
        <taxon>Bacillota</taxon>
        <taxon>Bacilli</taxon>
        <taxon>Lactobacillales</taxon>
        <taxon>Enterococcaceae</taxon>
        <taxon>Enterococcus</taxon>
    </lineage>
</organism>
<accession>A0AC59HW18</accession>
<geneLocation type="plasmid" evidence="1 2">
    <name>pSVR2332_phage</name>
</geneLocation>
<evidence type="ECO:0000313" key="2">
    <source>
        <dbReference type="Proteomes" id="UP001317613"/>
    </source>
</evidence>
<keyword evidence="1" id="KW-0614">Plasmid</keyword>
<name>A0AC59HW18_ENTFL</name>
<sequence>MKPAKLSFLDLALIIEGIYYGTEDVDICEIEDLLEYLHDNGHMAAVLNTFEEEVE</sequence>
<protein>
    <submittedName>
        <fullName evidence="1">Uncharacterized protein</fullName>
    </submittedName>
</protein>
<proteinExistence type="predicted"/>